<evidence type="ECO:0000313" key="3">
    <source>
        <dbReference type="Proteomes" id="UP000001064"/>
    </source>
</evidence>
<dbReference type="Gene3D" id="1.10.150.50">
    <property type="entry name" value="Transcription Factor, Ets-1"/>
    <property type="match status" value="1"/>
</dbReference>
<dbReference type="EMBL" id="GL871118">
    <property type="protein sequence ID" value="EGC33981.1"/>
    <property type="molecule type" value="Genomic_DNA"/>
</dbReference>
<dbReference type="InterPro" id="IPR052268">
    <property type="entry name" value="SAM_domain-containing_protein"/>
</dbReference>
<dbReference type="Proteomes" id="UP000001064">
    <property type="component" value="Unassembled WGS sequence"/>
</dbReference>
<dbReference type="GO" id="GO:0007169">
    <property type="term" value="P:cell surface receptor protein tyrosine kinase signaling pathway"/>
    <property type="evidence" value="ECO:0000318"/>
    <property type="project" value="GO_Central"/>
</dbReference>
<accession>F0ZQ15</accession>
<name>F0ZQ15_DICPU</name>
<sequence>MLPTTISDITTPTAPAACASNEITTTPSQFSSFEQDIEYWDEDKVFQWALKNRQGQYYADILRINHIDGRALLNLTEKDVSLMGISIGPAKNLLADIHSIKYKRNINWAYEKVSDINDFVQLYFPFHKLKEMGTDGFYRVKDYSVASYSYLRDNLGTIGTYIPFINKNNSILPDRNPLLLQDSKNLGGITQFNAQQPTQQPVQQQLYPTQSQEQPIQLYSSYEQQPQQPQQEQQFERQEIIQLQQQILNEYPNQQLPIFDQQIVGQPSEEESKTETY</sequence>
<feature type="domain" description="SAM" evidence="1">
    <location>
        <begin position="40"/>
        <end position="86"/>
    </location>
</feature>
<proteinExistence type="predicted"/>
<dbReference type="KEGG" id="dpp:DICPUDRAFT_153902"/>
<dbReference type="GO" id="GO:0009898">
    <property type="term" value="C:cytoplasmic side of plasma membrane"/>
    <property type="evidence" value="ECO:0000318"/>
    <property type="project" value="GO_Central"/>
</dbReference>
<protein>
    <recommendedName>
        <fullName evidence="1">SAM domain-containing protein</fullName>
    </recommendedName>
</protein>
<reference evidence="3" key="1">
    <citation type="journal article" date="2011" name="Genome Biol.">
        <title>Comparative genomics of the social amoebae Dictyostelium discoideum and Dictyostelium purpureum.</title>
        <authorList>
            <consortium name="US DOE Joint Genome Institute (JGI-PGF)"/>
            <person name="Sucgang R."/>
            <person name="Kuo A."/>
            <person name="Tian X."/>
            <person name="Salerno W."/>
            <person name="Parikh A."/>
            <person name="Feasley C.L."/>
            <person name="Dalin E."/>
            <person name="Tu H."/>
            <person name="Huang E."/>
            <person name="Barry K."/>
            <person name="Lindquist E."/>
            <person name="Shapiro H."/>
            <person name="Bruce D."/>
            <person name="Schmutz J."/>
            <person name="Salamov A."/>
            <person name="Fey P."/>
            <person name="Gaudet P."/>
            <person name="Anjard C."/>
            <person name="Babu M.M."/>
            <person name="Basu S."/>
            <person name="Bushmanova Y."/>
            <person name="van der Wel H."/>
            <person name="Katoh-Kurasawa M."/>
            <person name="Dinh C."/>
            <person name="Coutinho P.M."/>
            <person name="Saito T."/>
            <person name="Elias M."/>
            <person name="Schaap P."/>
            <person name="Kay R.R."/>
            <person name="Henrissat B."/>
            <person name="Eichinger L."/>
            <person name="Rivero F."/>
            <person name="Putnam N.H."/>
            <person name="West C.M."/>
            <person name="Loomis W.F."/>
            <person name="Chisholm R.L."/>
            <person name="Shaulsky G."/>
            <person name="Strassmann J.E."/>
            <person name="Queller D.C."/>
            <person name="Kuspa A."/>
            <person name="Grigoriev I.V."/>
        </authorList>
    </citation>
    <scope>NUCLEOTIDE SEQUENCE [LARGE SCALE GENOMIC DNA]</scope>
    <source>
        <strain evidence="3">QSDP1</strain>
    </source>
</reference>
<dbReference type="SUPFAM" id="SSF47769">
    <property type="entry name" value="SAM/Pointed domain"/>
    <property type="match status" value="1"/>
</dbReference>
<evidence type="ECO:0000313" key="2">
    <source>
        <dbReference type="EMBL" id="EGC33981.1"/>
    </source>
</evidence>
<evidence type="ECO:0000259" key="1">
    <source>
        <dbReference type="PROSITE" id="PS50105"/>
    </source>
</evidence>
<dbReference type="PROSITE" id="PS50105">
    <property type="entry name" value="SAM_DOMAIN"/>
    <property type="match status" value="1"/>
</dbReference>
<keyword evidence="3" id="KW-1185">Reference proteome</keyword>
<dbReference type="InParanoid" id="F0ZQ15"/>
<dbReference type="InterPro" id="IPR013761">
    <property type="entry name" value="SAM/pointed_sf"/>
</dbReference>
<dbReference type="OMA" id="RNINWAY"/>
<dbReference type="FunCoup" id="F0ZQ15">
    <property type="interactions" value="937"/>
</dbReference>
<dbReference type="PANTHER" id="PTHR20843">
    <property type="entry name" value="STERILE ALPHA MOTIF DOMAIN CONTAINING PROTEIN 10"/>
    <property type="match status" value="1"/>
</dbReference>
<dbReference type="AlphaFoldDB" id="F0ZQ15"/>
<dbReference type="eggNOG" id="ENOG502RHYX">
    <property type="taxonomic scope" value="Eukaryota"/>
</dbReference>
<dbReference type="OrthoDB" id="2337140at2759"/>
<organism evidence="2 3">
    <name type="scientific">Dictyostelium purpureum</name>
    <name type="common">Slime mold</name>
    <dbReference type="NCBI Taxonomy" id="5786"/>
    <lineage>
        <taxon>Eukaryota</taxon>
        <taxon>Amoebozoa</taxon>
        <taxon>Evosea</taxon>
        <taxon>Eumycetozoa</taxon>
        <taxon>Dictyostelia</taxon>
        <taxon>Dictyosteliales</taxon>
        <taxon>Dictyosteliaceae</taxon>
        <taxon>Dictyostelium</taxon>
    </lineage>
</organism>
<dbReference type="Pfam" id="PF00536">
    <property type="entry name" value="SAM_1"/>
    <property type="match status" value="1"/>
</dbReference>
<dbReference type="RefSeq" id="XP_003289514.1">
    <property type="nucleotide sequence ID" value="XM_003289466.1"/>
</dbReference>
<dbReference type="GeneID" id="10502617"/>
<dbReference type="InterPro" id="IPR001660">
    <property type="entry name" value="SAM"/>
</dbReference>
<dbReference type="SMART" id="SM00454">
    <property type="entry name" value="SAM"/>
    <property type="match status" value="1"/>
</dbReference>
<dbReference type="VEuPathDB" id="AmoebaDB:DICPUDRAFT_153902"/>
<dbReference type="PANTHER" id="PTHR20843:SF0">
    <property type="entry name" value="PROTEIN AVEUGLE"/>
    <property type="match status" value="1"/>
</dbReference>
<gene>
    <name evidence="2" type="ORF">DICPUDRAFT_153902</name>
</gene>